<feature type="chain" id="PRO_5047249025" evidence="3">
    <location>
        <begin position="22"/>
        <end position="170"/>
    </location>
</feature>
<protein>
    <submittedName>
        <fullName evidence="5">DUF4878 domain-containing protein</fullName>
    </submittedName>
</protein>
<keyword evidence="6" id="KW-1185">Reference proteome</keyword>
<reference evidence="5 6" key="1">
    <citation type="submission" date="2020-09" db="EMBL/GenBank/DDBJ databases">
        <title>Novel species in genus Gordonia.</title>
        <authorList>
            <person name="Zhang G."/>
        </authorList>
    </citation>
    <scope>NUCLEOTIDE SEQUENCE [LARGE SCALE GENOMIC DNA]</scope>
    <source>
        <strain evidence="5 6">ON-33</strain>
    </source>
</reference>
<dbReference type="InterPro" id="IPR058644">
    <property type="entry name" value="Mtb12-like_C"/>
</dbReference>
<name>A0ABR7W8D7_9ACTN</name>
<feature type="signal peptide" evidence="3">
    <location>
        <begin position="1"/>
        <end position="21"/>
    </location>
</feature>
<organism evidence="5 6">
    <name type="scientific">Gordonia hankookensis</name>
    <dbReference type="NCBI Taxonomy" id="589403"/>
    <lineage>
        <taxon>Bacteria</taxon>
        <taxon>Bacillati</taxon>
        <taxon>Actinomycetota</taxon>
        <taxon>Actinomycetes</taxon>
        <taxon>Mycobacteriales</taxon>
        <taxon>Gordoniaceae</taxon>
        <taxon>Gordonia</taxon>
    </lineage>
</organism>
<keyword evidence="1 3" id="KW-0732">Signal</keyword>
<evidence type="ECO:0000313" key="5">
    <source>
        <dbReference type="EMBL" id="MBD1318781.1"/>
    </source>
</evidence>
<evidence type="ECO:0000256" key="2">
    <source>
        <dbReference type="ARBA" id="ARBA00093774"/>
    </source>
</evidence>
<evidence type="ECO:0000313" key="6">
    <source>
        <dbReference type="Proteomes" id="UP000602395"/>
    </source>
</evidence>
<gene>
    <name evidence="5" type="ORF">IDF66_04230</name>
</gene>
<dbReference type="Pfam" id="PF26580">
    <property type="entry name" value="Mtb12_C"/>
    <property type="match status" value="1"/>
</dbReference>
<evidence type="ECO:0000259" key="4">
    <source>
        <dbReference type="Pfam" id="PF26580"/>
    </source>
</evidence>
<comment type="similarity">
    <text evidence="2">Belongs to the MTB12 family.</text>
</comment>
<evidence type="ECO:0000256" key="1">
    <source>
        <dbReference type="ARBA" id="ARBA00022729"/>
    </source>
</evidence>
<dbReference type="Proteomes" id="UP000602395">
    <property type="component" value="Unassembled WGS sequence"/>
</dbReference>
<dbReference type="EMBL" id="JACWMS010000001">
    <property type="protein sequence ID" value="MBD1318781.1"/>
    <property type="molecule type" value="Genomic_DNA"/>
</dbReference>
<accession>A0ABR7W8D7</accession>
<evidence type="ECO:0000256" key="3">
    <source>
        <dbReference type="SAM" id="SignalP"/>
    </source>
</evidence>
<dbReference type="PROSITE" id="PS51257">
    <property type="entry name" value="PROKAR_LIPOPROTEIN"/>
    <property type="match status" value="1"/>
</dbReference>
<dbReference type="RefSeq" id="WP_164308692.1">
    <property type="nucleotide sequence ID" value="NZ_BAABAD010000003.1"/>
</dbReference>
<proteinExistence type="inferred from homology"/>
<feature type="domain" description="Low molecular weight antigen MTB12-like C-terminal" evidence="4">
    <location>
        <begin position="58"/>
        <end position="168"/>
    </location>
</feature>
<sequence length="170" mass="16997">MKVRKSVAAALLAGATMLVVAGCSDETNDTVSSAASGASAAVASAASDAKQAVVGLSTDDAQVILRKSVDPATSSTELDAVVDTTNPLTKAAIQGYAKASNMAGYTPEVYTVKEVKADGDDKAVATVSIKSPHAPQPVDVTLAYVKADGDWKLAGSAVTQLTSMGGQHGG</sequence>
<comment type="caution">
    <text evidence="5">The sequence shown here is derived from an EMBL/GenBank/DDBJ whole genome shotgun (WGS) entry which is preliminary data.</text>
</comment>